<organism evidence="17 18">
    <name type="scientific">Microdochium bolleyi</name>
    <dbReference type="NCBI Taxonomy" id="196109"/>
    <lineage>
        <taxon>Eukaryota</taxon>
        <taxon>Fungi</taxon>
        <taxon>Dikarya</taxon>
        <taxon>Ascomycota</taxon>
        <taxon>Pezizomycotina</taxon>
        <taxon>Sordariomycetes</taxon>
        <taxon>Xylariomycetidae</taxon>
        <taxon>Xylariales</taxon>
        <taxon>Microdochiaceae</taxon>
        <taxon>Microdochium</taxon>
    </lineage>
</organism>
<feature type="active site" description="Proton acceptor" evidence="10">
    <location>
        <position position="133"/>
    </location>
</feature>
<dbReference type="GO" id="GO:0006559">
    <property type="term" value="P:L-phenylalanine catabolic process"/>
    <property type="evidence" value="ECO:0007669"/>
    <property type="project" value="UniProtKB-UniRule"/>
</dbReference>
<comment type="cofactor">
    <cofactor evidence="13">
        <name>Mg(2+)</name>
        <dbReference type="ChEBI" id="CHEBI:18420"/>
    </cofactor>
    <cofactor evidence="13">
        <name>Ca(2+)</name>
        <dbReference type="ChEBI" id="CHEBI:29108"/>
    </cofactor>
</comment>
<evidence type="ECO:0000256" key="7">
    <source>
        <dbReference type="ARBA" id="ARBA00022842"/>
    </source>
</evidence>
<feature type="binding site" evidence="12">
    <location>
        <position position="204"/>
    </location>
    <ligand>
        <name>Ca(2+)</name>
        <dbReference type="ChEBI" id="CHEBI:29108"/>
    </ligand>
</feature>
<evidence type="ECO:0000256" key="9">
    <source>
        <dbReference type="ARBA" id="ARBA00023232"/>
    </source>
</evidence>
<dbReference type="GO" id="GO:0046872">
    <property type="term" value="F:metal ion binding"/>
    <property type="evidence" value="ECO:0007669"/>
    <property type="project" value="UniProtKB-UniRule"/>
</dbReference>
<feature type="binding site" evidence="12">
    <location>
        <position position="244"/>
    </location>
    <ligand>
        <name>Mg(2+)</name>
        <dbReference type="ChEBI" id="CHEBI:18420"/>
    </ligand>
</feature>
<evidence type="ECO:0000313" key="18">
    <source>
        <dbReference type="Proteomes" id="UP000070501"/>
    </source>
</evidence>
<keyword evidence="6 12" id="KW-0106">Calcium</keyword>
<dbReference type="Gene3D" id="2.30.30.230">
    <property type="entry name" value="Fumarylacetoacetase, N-terminal domain"/>
    <property type="match status" value="1"/>
</dbReference>
<dbReference type="InterPro" id="IPR005959">
    <property type="entry name" value="Fumarylacetoacetase"/>
</dbReference>
<name>A0A136IJW0_9PEZI</name>
<evidence type="ECO:0000313" key="17">
    <source>
        <dbReference type="EMBL" id="KXJ85247.1"/>
    </source>
</evidence>
<keyword evidence="7 12" id="KW-0460">Magnesium</keyword>
<dbReference type="InterPro" id="IPR036462">
    <property type="entry name" value="Fumarylacetoacetase_N_sf"/>
</dbReference>
<dbReference type="UniPathway" id="UPA00139">
    <property type="reaction ID" value="UER00341"/>
</dbReference>
<dbReference type="PANTHER" id="PTHR43069">
    <property type="entry name" value="FUMARYLACETOACETASE"/>
    <property type="match status" value="1"/>
</dbReference>
<dbReference type="AlphaFoldDB" id="A0A136IJW0"/>
<dbReference type="Gene3D" id="3.90.850.10">
    <property type="entry name" value="Fumarylacetoacetase-like, C-terminal domain"/>
    <property type="match status" value="1"/>
</dbReference>
<feature type="domain" description="Fumarylacetoacetase-like C-terminal" evidence="15">
    <location>
        <begin position="124"/>
        <end position="450"/>
    </location>
</feature>
<dbReference type="SUPFAM" id="SSF63433">
    <property type="entry name" value="Fumarylacetoacetate hydrolase, FAH, N-terminal domain"/>
    <property type="match status" value="1"/>
</dbReference>
<dbReference type="STRING" id="196109.A0A136IJW0"/>
<dbReference type="InParanoid" id="A0A136IJW0"/>
<accession>A0A136IJW0</accession>
<evidence type="ECO:0000256" key="12">
    <source>
        <dbReference type="PIRSR" id="PIRSR605959-3"/>
    </source>
</evidence>
<evidence type="ECO:0000256" key="14">
    <source>
        <dbReference type="SAM" id="MobiDB-lite"/>
    </source>
</evidence>
<dbReference type="EMBL" id="KQ964289">
    <property type="protein sequence ID" value="KXJ85247.1"/>
    <property type="molecule type" value="Genomic_DNA"/>
</dbReference>
<reference evidence="18" key="1">
    <citation type="submission" date="2016-02" db="EMBL/GenBank/DDBJ databases">
        <title>Draft genome sequence of Microdochium bolleyi, a fungal endophyte of beachgrass.</title>
        <authorList>
            <consortium name="DOE Joint Genome Institute"/>
            <person name="David A.S."/>
            <person name="May G."/>
            <person name="Haridas S."/>
            <person name="Lim J."/>
            <person name="Wang M."/>
            <person name="Labutti K."/>
            <person name="Lipzen A."/>
            <person name="Barry K."/>
            <person name="Grigoriev I.V."/>
        </authorList>
    </citation>
    <scope>NUCLEOTIDE SEQUENCE [LARGE SCALE GENOMIC DNA]</scope>
    <source>
        <strain evidence="18">J235TASD1</strain>
    </source>
</reference>
<comment type="similarity">
    <text evidence="2 13">Belongs to the FAH family.</text>
</comment>
<feature type="binding site" evidence="11">
    <location>
        <position position="231"/>
    </location>
    <ligand>
        <name>substrate</name>
    </ligand>
</feature>
<evidence type="ECO:0000256" key="10">
    <source>
        <dbReference type="PIRSR" id="PIRSR605959-1"/>
    </source>
</evidence>
<evidence type="ECO:0000256" key="4">
    <source>
        <dbReference type="ARBA" id="ARBA00022723"/>
    </source>
</evidence>
<dbReference type="SUPFAM" id="SSF56529">
    <property type="entry name" value="FAH"/>
    <property type="match status" value="1"/>
</dbReference>
<evidence type="ECO:0000256" key="8">
    <source>
        <dbReference type="ARBA" id="ARBA00022878"/>
    </source>
</evidence>
<keyword evidence="18" id="KW-1185">Reference proteome</keyword>
<proteinExistence type="inferred from homology"/>
<keyword evidence="5 13" id="KW-0378">Hydrolase</keyword>
<dbReference type="PANTHER" id="PTHR43069:SF2">
    <property type="entry name" value="FUMARYLACETOACETASE"/>
    <property type="match status" value="1"/>
</dbReference>
<evidence type="ECO:0000256" key="11">
    <source>
        <dbReference type="PIRSR" id="PIRSR605959-2"/>
    </source>
</evidence>
<dbReference type="InterPro" id="IPR011234">
    <property type="entry name" value="Fumarylacetoacetase-like_C"/>
</dbReference>
<comment type="catalytic activity">
    <reaction evidence="13">
        <text>4-fumarylacetoacetate + H2O = acetoacetate + fumarate + H(+)</text>
        <dbReference type="Rhea" id="RHEA:10244"/>
        <dbReference type="ChEBI" id="CHEBI:13705"/>
        <dbReference type="ChEBI" id="CHEBI:15377"/>
        <dbReference type="ChEBI" id="CHEBI:15378"/>
        <dbReference type="ChEBI" id="CHEBI:18034"/>
        <dbReference type="ChEBI" id="CHEBI:29806"/>
        <dbReference type="EC" id="3.7.1.2"/>
    </reaction>
</comment>
<dbReference type="GO" id="GO:0004334">
    <property type="term" value="F:fumarylacetoacetase activity"/>
    <property type="evidence" value="ECO:0007669"/>
    <property type="project" value="UniProtKB-UniRule"/>
</dbReference>
<dbReference type="EC" id="3.7.1.2" evidence="3 13"/>
<evidence type="ECO:0000259" key="15">
    <source>
        <dbReference type="Pfam" id="PF01557"/>
    </source>
</evidence>
<dbReference type="GO" id="GO:1902000">
    <property type="term" value="P:homogentisate catabolic process"/>
    <property type="evidence" value="ECO:0007669"/>
    <property type="project" value="TreeGrafter"/>
</dbReference>
<keyword evidence="9 13" id="KW-0585">Phenylalanine catabolism</keyword>
<evidence type="ECO:0000256" key="1">
    <source>
        <dbReference type="ARBA" id="ARBA00004782"/>
    </source>
</evidence>
<sequence length="459" mass="48689">MIRHPFPIPKNSPFPVTNIPFGIFSRNDEHIAHPGVALGDYVLDLQALIRRGMAANETFGSQSTLNDFAALPADLRCTFRRQIQLTVEDSTSVLYSERLAAADDPLAIPRSEVTMHLPMRIGSFTDFMCAHEHVQNVGRLAGYDAVPPNFFEIPLAYNGKASSVIVSGKPVRRPHGIFPSGGPGTTTTPPPLPGYAPTRKLDYEVKMGIFVSRPVEYGTSVPASRARAHIQLYEMTPLGPFNGKSAATSISPWVVTLDALEEAGALGPHLADNPAAAGAGAGGAARSVRSGKDTTVPFLQCSDDISVQVTSYISRDKGRTKEKLATSDLKHLHWSPFQMLAHQSSSGCGLSTGDLVGTGTLSSSAEQAAAAAAETASSAGSSDSERGGERRRRTGRLGCLQEIVMGGAEPVRLSDGSQLTWIEDGDTVLLEGWAGTGDRRIGFGTVSNMVVPAAEDMGF</sequence>
<gene>
    <name evidence="17" type="ORF">Micbo1qcDRAFT_223639</name>
</gene>
<evidence type="ECO:0000256" key="3">
    <source>
        <dbReference type="ARBA" id="ARBA00012094"/>
    </source>
</evidence>
<dbReference type="Proteomes" id="UP000070501">
    <property type="component" value="Unassembled WGS sequence"/>
</dbReference>
<keyword evidence="4 12" id="KW-0479">Metal-binding</keyword>
<comment type="pathway">
    <text evidence="1 13">Amino-acid degradation; L-phenylalanine degradation; acetoacetate and fumarate from L-phenylalanine: step 6/6.</text>
</comment>
<feature type="region of interest" description="Disordered" evidence="14">
    <location>
        <begin position="367"/>
        <end position="395"/>
    </location>
</feature>
<evidence type="ECO:0000256" key="13">
    <source>
        <dbReference type="RuleBase" id="RU366008"/>
    </source>
</evidence>
<dbReference type="Pfam" id="PF09298">
    <property type="entry name" value="FAA_hydrolase_N"/>
    <property type="match status" value="1"/>
</dbReference>
<dbReference type="InterPro" id="IPR036663">
    <property type="entry name" value="Fumarylacetoacetase_C_sf"/>
</dbReference>
<dbReference type="GO" id="GO:0006572">
    <property type="term" value="P:L-tyrosine catabolic process"/>
    <property type="evidence" value="ECO:0007669"/>
    <property type="project" value="UniProtKB-UniRule"/>
</dbReference>
<feature type="binding site" evidence="11">
    <location>
        <position position="360"/>
    </location>
    <ligand>
        <name>substrate</name>
    </ligand>
</feature>
<dbReference type="OrthoDB" id="9971669at2759"/>
<evidence type="ECO:0000256" key="5">
    <source>
        <dbReference type="ARBA" id="ARBA00022801"/>
    </source>
</evidence>
<feature type="binding site" evidence="12">
    <location>
        <position position="248"/>
    </location>
    <ligand>
        <name>Mg(2+)</name>
        <dbReference type="ChEBI" id="CHEBI:18420"/>
    </ligand>
</feature>
<evidence type="ECO:0000259" key="16">
    <source>
        <dbReference type="Pfam" id="PF09298"/>
    </source>
</evidence>
<feature type="binding site" evidence="12">
    <location>
        <position position="126"/>
    </location>
    <ligand>
        <name>Ca(2+)</name>
        <dbReference type="ChEBI" id="CHEBI:29108"/>
    </ligand>
</feature>
<dbReference type="Pfam" id="PF01557">
    <property type="entry name" value="FAA_hydrolase"/>
    <property type="match status" value="1"/>
</dbReference>
<dbReference type="InterPro" id="IPR015377">
    <property type="entry name" value="Fumarylacetoacetase_N"/>
</dbReference>
<evidence type="ECO:0000256" key="6">
    <source>
        <dbReference type="ARBA" id="ARBA00022837"/>
    </source>
</evidence>
<keyword evidence="8 13" id="KW-0828">Tyrosine catabolism</keyword>
<protein>
    <recommendedName>
        <fullName evidence="3 13">Fumarylacetoacetase</fullName>
        <ecNumber evidence="3 13">3.7.1.2</ecNumber>
    </recommendedName>
    <alternativeName>
        <fullName evidence="13">Fumarylacetoacetate hydrolase</fullName>
    </alternativeName>
</protein>
<feature type="compositionally biased region" description="Low complexity" evidence="14">
    <location>
        <begin position="367"/>
        <end position="382"/>
    </location>
</feature>
<feature type="domain" description="Fumarylacetoacetase N-terminal" evidence="16">
    <location>
        <begin position="18"/>
        <end position="118"/>
    </location>
</feature>
<evidence type="ECO:0000256" key="2">
    <source>
        <dbReference type="ARBA" id="ARBA00010211"/>
    </source>
</evidence>